<sequence>MNYAIFYFSATGVTETVSNHIATILEKEGNAVKLTNIITPESKQPQFDFSEFDACIFGFPVFGGRPPTVAEGWMKTLEGRNLKCSMFFTYGARNLEWAHQTTYYLLTQ</sequence>
<dbReference type="InterPro" id="IPR008254">
    <property type="entry name" value="Flavodoxin/NO_synth"/>
</dbReference>
<feature type="domain" description="Flavodoxin-like" evidence="1">
    <location>
        <begin position="3"/>
        <end position="108"/>
    </location>
</feature>
<dbReference type="Pfam" id="PF12724">
    <property type="entry name" value="Flavodoxin_5"/>
    <property type="match status" value="1"/>
</dbReference>
<proteinExistence type="predicted"/>
<accession>X1J2N4</accession>
<evidence type="ECO:0000313" key="2">
    <source>
        <dbReference type="EMBL" id="GAH64018.1"/>
    </source>
</evidence>
<dbReference type="EMBL" id="BARU01030501">
    <property type="protein sequence ID" value="GAH64018.1"/>
    <property type="molecule type" value="Genomic_DNA"/>
</dbReference>
<evidence type="ECO:0000259" key="1">
    <source>
        <dbReference type="PROSITE" id="PS50902"/>
    </source>
</evidence>
<gene>
    <name evidence="2" type="ORF">S03H2_48383</name>
</gene>
<organism evidence="2">
    <name type="scientific">marine sediment metagenome</name>
    <dbReference type="NCBI Taxonomy" id="412755"/>
    <lineage>
        <taxon>unclassified sequences</taxon>
        <taxon>metagenomes</taxon>
        <taxon>ecological metagenomes</taxon>
    </lineage>
</organism>
<dbReference type="InterPro" id="IPR029039">
    <property type="entry name" value="Flavoprotein-like_sf"/>
</dbReference>
<feature type="non-terminal residue" evidence="2">
    <location>
        <position position="108"/>
    </location>
</feature>
<dbReference type="AlphaFoldDB" id="X1J2N4"/>
<dbReference type="GO" id="GO:0010181">
    <property type="term" value="F:FMN binding"/>
    <property type="evidence" value="ECO:0007669"/>
    <property type="project" value="InterPro"/>
</dbReference>
<dbReference type="InterPro" id="IPR026816">
    <property type="entry name" value="Flavodoxin_dom"/>
</dbReference>
<dbReference type="PROSITE" id="PS50902">
    <property type="entry name" value="FLAVODOXIN_LIKE"/>
    <property type="match status" value="1"/>
</dbReference>
<dbReference type="SUPFAM" id="SSF52218">
    <property type="entry name" value="Flavoproteins"/>
    <property type="match status" value="1"/>
</dbReference>
<dbReference type="Gene3D" id="3.40.50.360">
    <property type="match status" value="1"/>
</dbReference>
<name>X1J2N4_9ZZZZ</name>
<protein>
    <recommendedName>
        <fullName evidence="1">Flavodoxin-like domain-containing protein</fullName>
    </recommendedName>
</protein>
<reference evidence="2" key="1">
    <citation type="journal article" date="2014" name="Front. Microbiol.">
        <title>High frequency of phylogenetically diverse reductive dehalogenase-homologous genes in deep subseafloor sedimentary metagenomes.</title>
        <authorList>
            <person name="Kawai M."/>
            <person name="Futagami T."/>
            <person name="Toyoda A."/>
            <person name="Takaki Y."/>
            <person name="Nishi S."/>
            <person name="Hori S."/>
            <person name="Arai W."/>
            <person name="Tsubouchi T."/>
            <person name="Morono Y."/>
            <person name="Uchiyama I."/>
            <person name="Ito T."/>
            <person name="Fujiyama A."/>
            <person name="Inagaki F."/>
            <person name="Takami H."/>
        </authorList>
    </citation>
    <scope>NUCLEOTIDE SEQUENCE</scope>
    <source>
        <strain evidence="2">Expedition CK06-06</strain>
    </source>
</reference>
<comment type="caution">
    <text evidence="2">The sequence shown here is derived from an EMBL/GenBank/DDBJ whole genome shotgun (WGS) entry which is preliminary data.</text>
</comment>